<evidence type="ECO:0000313" key="5">
    <source>
        <dbReference type="EMBL" id="KYG62032.1"/>
    </source>
</evidence>
<dbReference type="Proteomes" id="UP000075391">
    <property type="component" value="Unassembled WGS sequence"/>
</dbReference>
<dbReference type="Gene3D" id="1.10.357.10">
    <property type="entry name" value="Tetracycline Repressor, domain 2"/>
    <property type="match status" value="1"/>
</dbReference>
<dbReference type="EMBL" id="LUKF01000016">
    <property type="protein sequence ID" value="KYG62032.1"/>
    <property type="molecule type" value="Genomic_DNA"/>
</dbReference>
<dbReference type="AlphaFoldDB" id="A0A150WGB3"/>
<gene>
    <name evidence="5" type="ORF">AZI85_07460</name>
</gene>
<feature type="region of interest" description="Disordered" evidence="3">
    <location>
        <begin position="1"/>
        <end position="27"/>
    </location>
</feature>
<dbReference type="Pfam" id="PF00440">
    <property type="entry name" value="TetR_N"/>
    <property type="match status" value="1"/>
</dbReference>
<sequence length="215" mass="24611">MTDSSQVKIQKDESPAHVKGKKRDRSASEERLIQAGLEIFAKNGFNGATTKMIAKKADVNESLIGRYFDGKEGLLLAIIEKFLEQVIQDELPYPPQNSLAAELENYVRFRVNQGCMHEDFARIVFSQCLVDRKFKKKARETIPLLIDPKLIDRVQMLADKGRLKEGTNVMEICEHLDTFLDGIFFFDHILHEESPEVTGDKAARFVKTYSRLFDK</sequence>
<dbReference type="PANTHER" id="PTHR30055:SF207">
    <property type="entry name" value="HTH-TYPE TRANSCRIPTIONAL REPRESSOR FATR"/>
    <property type="match status" value="1"/>
</dbReference>
<dbReference type="PROSITE" id="PS50977">
    <property type="entry name" value="HTH_TETR_2"/>
    <property type="match status" value="1"/>
</dbReference>
<dbReference type="SUPFAM" id="SSF46689">
    <property type="entry name" value="Homeodomain-like"/>
    <property type="match status" value="1"/>
</dbReference>
<dbReference type="InterPro" id="IPR050109">
    <property type="entry name" value="HTH-type_TetR-like_transc_reg"/>
</dbReference>
<dbReference type="OrthoDB" id="2356263at2"/>
<proteinExistence type="predicted"/>
<reference evidence="5 6" key="1">
    <citation type="submission" date="2016-03" db="EMBL/GenBank/DDBJ databases">
        <authorList>
            <person name="Ploux O."/>
        </authorList>
    </citation>
    <scope>NUCLEOTIDE SEQUENCE [LARGE SCALE GENOMIC DNA]</scope>
    <source>
        <strain evidence="5 6">BER2</strain>
    </source>
</reference>
<keyword evidence="1 2" id="KW-0238">DNA-binding</keyword>
<dbReference type="PRINTS" id="PR00455">
    <property type="entry name" value="HTHTETR"/>
</dbReference>
<feature type="domain" description="HTH tetR-type" evidence="4">
    <location>
        <begin position="26"/>
        <end position="86"/>
    </location>
</feature>
<evidence type="ECO:0000259" key="4">
    <source>
        <dbReference type="PROSITE" id="PS50977"/>
    </source>
</evidence>
<dbReference type="GO" id="GO:0000976">
    <property type="term" value="F:transcription cis-regulatory region binding"/>
    <property type="evidence" value="ECO:0007669"/>
    <property type="project" value="TreeGrafter"/>
</dbReference>
<evidence type="ECO:0000256" key="1">
    <source>
        <dbReference type="ARBA" id="ARBA00023125"/>
    </source>
</evidence>
<dbReference type="GO" id="GO:0003700">
    <property type="term" value="F:DNA-binding transcription factor activity"/>
    <property type="evidence" value="ECO:0007669"/>
    <property type="project" value="TreeGrafter"/>
</dbReference>
<dbReference type="InterPro" id="IPR001647">
    <property type="entry name" value="HTH_TetR"/>
</dbReference>
<accession>A0A150WGB3</accession>
<evidence type="ECO:0000313" key="6">
    <source>
        <dbReference type="Proteomes" id="UP000075391"/>
    </source>
</evidence>
<name>A0A150WGB3_BDEBC</name>
<evidence type="ECO:0000256" key="2">
    <source>
        <dbReference type="PROSITE-ProRule" id="PRU00335"/>
    </source>
</evidence>
<dbReference type="InterPro" id="IPR009057">
    <property type="entry name" value="Homeodomain-like_sf"/>
</dbReference>
<dbReference type="PANTHER" id="PTHR30055">
    <property type="entry name" value="HTH-TYPE TRANSCRIPTIONAL REGULATOR RUTR"/>
    <property type="match status" value="1"/>
</dbReference>
<comment type="caution">
    <text evidence="5">The sequence shown here is derived from an EMBL/GenBank/DDBJ whole genome shotgun (WGS) entry which is preliminary data.</text>
</comment>
<dbReference type="RefSeq" id="WP_063244146.1">
    <property type="nucleotide sequence ID" value="NZ_CP168967.1"/>
</dbReference>
<protein>
    <submittedName>
        <fullName evidence="5">Transcriptional regulator</fullName>
    </submittedName>
</protein>
<organism evidence="5 6">
    <name type="scientific">Bdellovibrio bacteriovorus</name>
    <dbReference type="NCBI Taxonomy" id="959"/>
    <lineage>
        <taxon>Bacteria</taxon>
        <taxon>Pseudomonadati</taxon>
        <taxon>Bdellovibrionota</taxon>
        <taxon>Bdellovibrionia</taxon>
        <taxon>Bdellovibrionales</taxon>
        <taxon>Pseudobdellovibrionaceae</taxon>
        <taxon>Bdellovibrio</taxon>
    </lineage>
</organism>
<evidence type="ECO:0000256" key="3">
    <source>
        <dbReference type="SAM" id="MobiDB-lite"/>
    </source>
</evidence>
<feature type="DNA-binding region" description="H-T-H motif" evidence="2">
    <location>
        <begin position="49"/>
        <end position="68"/>
    </location>
</feature>